<keyword evidence="1" id="KW-0812">Transmembrane</keyword>
<keyword evidence="3" id="KW-1185">Reference proteome</keyword>
<dbReference type="EMBL" id="BPLR01019897">
    <property type="protein sequence ID" value="GIX72979.1"/>
    <property type="molecule type" value="Genomic_DNA"/>
</dbReference>
<proteinExistence type="predicted"/>
<reference evidence="2 3" key="1">
    <citation type="submission" date="2021-06" db="EMBL/GenBank/DDBJ databases">
        <title>Caerostris extrusa draft genome.</title>
        <authorList>
            <person name="Kono N."/>
            <person name="Arakawa K."/>
        </authorList>
    </citation>
    <scope>NUCLEOTIDE SEQUENCE [LARGE SCALE GENOMIC DNA]</scope>
</reference>
<keyword evidence="1" id="KW-0472">Membrane</keyword>
<organism evidence="2 3">
    <name type="scientific">Caerostris extrusa</name>
    <name type="common">Bark spider</name>
    <name type="synonym">Caerostris bankana</name>
    <dbReference type="NCBI Taxonomy" id="172846"/>
    <lineage>
        <taxon>Eukaryota</taxon>
        <taxon>Metazoa</taxon>
        <taxon>Ecdysozoa</taxon>
        <taxon>Arthropoda</taxon>
        <taxon>Chelicerata</taxon>
        <taxon>Arachnida</taxon>
        <taxon>Araneae</taxon>
        <taxon>Araneomorphae</taxon>
        <taxon>Entelegynae</taxon>
        <taxon>Araneoidea</taxon>
        <taxon>Araneidae</taxon>
        <taxon>Caerostris</taxon>
    </lineage>
</organism>
<keyword evidence="1" id="KW-1133">Transmembrane helix</keyword>
<accession>A0AAV4MLY9</accession>
<evidence type="ECO:0000256" key="1">
    <source>
        <dbReference type="SAM" id="Phobius"/>
    </source>
</evidence>
<evidence type="ECO:0000313" key="3">
    <source>
        <dbReference type="Proteomes" id="UP001054945"/>
    </source>
</evidence>
<dbReference type="AlphaFoldDB" id="A0AAV4MLY9"/>
<gene>
    <name evidence="2" type="ORF">CEXT_706261</name>
</gene>
<evidence type="ECO:0000313" key="2">
    <source>
        <dbReference type="EMBL" id="GIX72979.1"/>
    </source>
</evidence>
<dbReference type="Proteomes" id="UP001054945">
    <property type="component" value="Unassembled WGS sequence"/>
</dbReference>
<comment type="caution">
    <text evidence="2">The sequence shown here is derived from an EMBL/GenBank/DDBJ whole genome shotgun (WGS) entry which is preliminary data.</text>
</comment>
<feature type="transmembrane region" description="Helical" evidence="1">
    <location>
        <begin position="45"/>
        <end position="64"/>
    </location>
</feature>
<name>A0AAV4MLY9_CAEEX</name>
<sequence length="91" mass="10453">MGLPIRKCLCELIRKLNVTLSKNRMTASPNRNENSPNFESGRRTFLLAAIFIIIISAGNIFEWLTFCQGKLELIFVQLDINCFEKSFHIFG</sequence>
<protein>
    <submittedName>
        <fullName evidence="2">Uncharacterized protein</fullName>
    </submittedName>
</protein>